<dbReference type="EMBL" id="CAEZSR010000028">
    <property type="protein sequence ID" value="CAB4551015.1"/>
    <property type="molecule type" value="Genomic_DNA"/>
</dbReference>
<gene>
    <name evidence="1" type="ORF">UFOPK1493_01059</name>
</gene>
<organism evidence="1">
    <name type="scientific">freshwater metagenome</name>
    <dbReference type="NCBI Taxonomy" id="449393"/>
    <lineage>
        <taxon>unclassified sequences</taxon>
        <taxon>metagenomes</taxon>
        <taxon>ecological metagenomes</taxon>
    </lineage>
</organism>
<accession>A0A6J6CIN8</accession>
<name>A0A6J6CIN8_9ZZZZ</name>
<reference evidence="1" key="1">
    <citation type="submission" date="2020-05" db="EMBL/GenBank/DDBJ databases">
        <authorList>
            <person name="Chiriac C."/>
            <person name="Salcher M."/>
            <person name="Ghai R."/>
            <person name="Kavagutti S V."/>
        </authorList>
    </citation>
    <scope>NUCLEOTIDE SEQUENCE</scope>
</reference>
<sequence>MRAANVYRIELETLPWRRRATAWVITLLQASSMESTVPAWSRQAVIVHIATDRTVGVVRNELASDVDLVGELQADLEQMDLDAFEVRWFTTPPSSAPTDATAAS</sequence>
<evidence type="ECO:0000313" key="1">
    <source>
        <dbReference type="EMBL" id="CAB4551015.1"/>
    </source>
</evidence>
<protein>
    <submittedName>
        <fullName evidence="1">Unannotated protein</fullName>
    </submittedName>
</protein>
<proteinExistence type="predicted"/>
<dbReference type="AlphaFoldDB" id="A0A6J6CIN8"/>